<dbReference type="PANTHER" id="PTHR43531:SF11">
    <property type="entry name" value="METHYL-ACCEPTING CHEMOTAXIS PROTEIN 3"/>
    <property type="match status" value="1"/>
</dbReference>
<dbReference type="Gene3D" id="3.30.450.20">
    <property type="entry name" value="PAS domain"/>
    <property type="match status" value="2"/>
</dbReference>
<dbReference type="PROSITE" id="PS50885">
    <property type="entry name" value="HAMP"/>
    <property type="match status" value="1"/>
</dbReference>
<dbReference type="Gene3D" id="1.10.287.950">
    <property type="entry name" value="Methyl-accepting chemotaxis protein"/>
    <property type="match status" value="1"/>
</dbReference>
<dbReference type="Pfam" id="PF02743">
    <property type="entry name" value="dCache_1"/>
    <property type="match status" value="1"/>
</dbReference>
<proteinExistence type="inferred from homology"/>
<dbReference type="Pfam" id="PF00672">
    <property type="entry name" value="HAMP"/>
    <property type="match status" value="1"/>
</dbReference>
<dbReference type="Pfam" id="PF00015">
    <property type="entry name" value="MCPsignal"/>
    <property type="match status" value="1"/>
</dbReference>
<name>A0A1T4W9L1_9BACT</name>
<dbReference type="RefSeq" id="WP_078716105.1">
    <property type="nucleotide sequence ID" value="NZ_FUYC01000002.1"/>
</dbReference>
<evidence type="ECO:0000256" key="6">
    <source>
        <dbReference type="ARBA" id="ARBA00023136"/>
    </source>
</evidence>
<dbReference type="InterPro" id="IPR003660">
    <property type="entry name" value="HAMP_dom"/>
</dbReference>
<evidence type="ECO:0000256" key="7">
    <source>
        <dbReference type="ARBA" id="ARBA00029447"/>
    </source>
</evidence>
<evidence type="ECO:0000256" key="3">
    <source>
        <dbReference type="ARBA" id="ARBA00022500"/>
    </source>
</evidence>
<feature type="transmembrane region" description="Helical" evidence="10">
    <location>
        <begin position="321"/>
        <end position="340"/>
    </location>
</feature>
<dbReference type="InterPro" id="IPR051310">
    <property type="entry name" value="MCP_chemotaxis"/>
</dbReference>
<dbReference type="CDD" id="cd11386">
    <property type="entry name" value="MCP_signal"/>
    <property type="match status" value="1"/>
</dbReference>
<evidence type="ECO:0000256" key="8">
    <source>
        <dbReference type="PROSITE-ProRule" id="PRU00284"/>
    </source>
</evidence>
<evidence type="ECO:0000256" key="9">
    <source>
        <dbReference type="SAM" id="MobiDB-lite"/>
    </source>
</evidence>
<comment type="subcellular location">
    <subcellularLocation>
        <location evidence="1">Cell membrane</location>
        <topology evidence="1">Multi-pass membrane protein</topology>
    </subcellularLocation>
</comment>
<dbReference type="CDD" id="cd12912">
    <property type="entry name" value="PDC2_MCP_like"/>
    <property type="match status" value="1"/>
</dbReference>
<dbReference type="OrthoDB" id="9814362at2"/>
<dbReference type="InterPro" id="IPR004089">
    <property type="entry name" value="MCPsignal_dom"/>
</dbReference>
<dbReference type="AlphaFoldDB" id="A0A1T4W9L1"/>
<feature type="domain" description="HAMP" evidence="12">
    <location>
        <begin position="341"/>
        <end position="393"/>
    </location>
</feature>
<evidence type="ECO:0000259" key="11">
    <source>
        <dbReference type="PROSITE" id="PS50111"/>
    </source>
</evidence>
<evidence type="ECO:0000313" key="14">
    <source>
        <dbReference type="Proteomes" id="UP000190027"/>
    </source>
</evidence>
<dbReference type="FunFam" id="1.10.287.950:FF:000001">
    <property type="entry name" value="Methyl-accepting chemotaxis sensory transducer"/>
    <property type="match status" value="1"/>
</dbReference>
<keyword evidence="4 10" id="KW-0812">Transmembrane</keyword>
<dbReference type="Gene3D" id="6.10.340.10">
    <property type="match status" value="1"/>
</dbReference>
<organism evidence="13 14">
    <name type="scientific">Paucidesulfovibrio gracilis DSM 16080</name>
    <dbReference type="NCBI Taxonomy" id="1121449"/>
    <lineage>
        <taxon>Bacteria</taxon>
        <taxon>Pseudomonadati</taxon>
        <taxon>Thermodesulfobacteriota</taxon>
        <taxon>Desulfovibrionia</taxon>
        <taxon>Desulfovibrionales</taxon>
        <taxon>Desulfovibrionaceae</taxon>
        <taxon>Paucidesulfovibrio</taxon>
    </lineage>
</organism>
<feature type="transmembrane region" description="Helical" evidence="10">
    <location>
        <begin position="12"/>
        <end position="34"/>
    </location>
</feature>
<evidence type="ECO:0000256" key="2">
    <source>
        <dbReference type="ARBA" id="ARBA00022475"/>
    </source>
</evidence>
<feature type="region of interest" description="Disordered" evidence="9">
    <location>
        <begin position="477"/>
        <end position="502"/>
    </location>
</feature>
<dbReference type="SMART" id="SM00283">
    <property type="entry name" value="MA"/>
    <property type="match status" value="1"/>
</dbReference>
<evidence type="ECO:0000259" key="12">
    <source>
        <dbReference type="PROSITE" id="PS50885"/>
    </source>
</evidence>
<reference evidence="13 14" key="1">
    <citation type="submission" date="2017-02" db="EMBL/GenBank/DDBJ databases">
        <authorList>
            <person name="Peterson S.W."/>
        </authorList>
    </citation>
    <scope>NUCLEOTIDE SEQUENCE [LARGE SCALE GENOMIC DNA]</scope>
    <source>
        <strain evidence="13 14">DSM 16080</strain>
    </source>
</reference>
<dbReference type="GO" id="GO:0005886">
    <property type="term" value="C:plasma membrane"/>
    <property type="evidence" value="ECO:0007669"/>
    <property type="project" value="UniProtKB-SubCell"/>
</dbReference>
<accession>A0A1T4W9L1</accession>
<dbReference type="Proteomes" id="UP000190027">
    <property type="component" value="Unassembled WGS sequence"/>
</dbReference>
<keyword evidence="5 10" id="KW-1133">Transmembrane helix</keyword>
<dbReference type="GO" id="GO:0007165">
    <property type="term" value="P:signal transduction"/>
    <property type="evidence" value="ECO:0007669"/>
    <property type="project" value="UniProtKB-KW"/>
</dbReference>
<dbReference type="SMART" id="SM00304">
    <property type="entry name" value="HAMP"/>
    <property type="match status" value="1"/>
</dbReference>
<keyword evidence="6 10" id="KW-0472">Membrane</keyword>
<dbReference type="SUPFAM" id="SSF58104">
    <property type="entry name" value="Methyl-accepting chemotaxis protein (MCP) signaling domain"/>
    <property type="match status" value="1"/>
</dbReference>
<evidence type="ECO:0000256" key="4">
    <source>
        <dbReference type="ARBA" id="ARBA00022692"/>
    </source>
</evidence>
<dbReference type="PROSITE" id="PS50111">
    <property type="entry name" value="CHEMOTAXIS_TRANSDUC_2"/>
    <property type="match status" value="1"/>
</dbReference>
<keyword evidence="8" id="KW-0807">Transducer</keyword>
<dbReference type="STRING" id="1121449.SAMN02745704_00521"/>
<feature type="region of interest" description="Disordered" evidence="9">
    <location>
        <begin position="707"/>
        <end position="794"/>
    </location>
</feature>
<protein>
    <submittedName>
        <fullName evidence="13">Methyl-accepting chemotaxis sensory transducer with Cache sensor</fullName>
    </submittedName>
</protein>
<evidence type="ECO:0000256" key="5">
    <source>
        <dbReference type="ARBA" id="ARBA00022989"/>
    </source>
</evidence>
<dbReference type="CDD" id="cd12913">
    <property type="entry name" value="PDC1_MCP_like"/>
    <property type="match status" value="1"/>
</dbReference>
<dbReference type="GO" id="GO:0004888">
    <property type="term" value="F:transmembrane signaling receptor activity"/>
    <property type="evidence" value="ECO:0007669"/>
    <property type="project" value="TreeGrafter"/>
</dbReference>
<keyword evidence="3" id="KW-0145">Chemotaxis</keyword>
<gene>
    <name evidence="13" type="ORF">SAMN02745704_00521</name>
</gene>
<keyword evidence="2" id="KW-1003">Cell membrane</keyword>
<dbReference type="PANTHER" id="PTHR43531">
    <property type="entry name" value="PROTEIN ICFG"/>
    <property type="match status" value="1"/>
</dbReference>
<evidence type="ECO:0000256" key="1">
    <source>
        <dbReference type="ARBA" id="ARBA00004651"/>
    </source>
</evidence>
<keyword evidence="14" id="KW-1185">Reference proteome</keyword>
<feature type="domain" description="Methyl-accepting transducer" evidence="11">
    <location>
        <begin position="437"/>
        <end position="666"/>
    </location>
</feature>
<dbReference type="CDD" id="cd06225">
    <property type="entry name" value="HAMP"/>
    <property type="match status" value="2"/>
</dbReference>
<dbReference type="InterPro" id="IPR033479">
    <property type="entry name" value="dCache_1"/>
</dbReference>
<comment type="similarity">
    <text evidence="7">Belongs to the methyl-accepting chemotaxis (MCP) protein family.</text>
</comment>
<sequence length="794" mass="85381">MFKKLSIRDKILIPIGVVVALAMVGTTFMLASWMGDAAEAEAQKMARQTANRHAEEVLDFINPIMEQARAVAGCYRGALEENSGVTRDQFRAMLIGVLKKNPDFLGIWVAFSPNGFDGQDAQWANATPEYEATGRYMPYYYRDGGSFESHPCRTPEGFKWYTVPRDTGKGYLTEPYTFESGGQTILGIDSAIPVIVNGRFRGSVGIDYNVTQFMEMAQAITPFGTGRAYIVSNSGTFVGHPDEVMMGKPLEEAFGSDLAVSLKQSLREGREAEFRIDQDGTEILRIFVPIDVTGHGQYWGFGVDVPMSVVLAGSTTMLQNGLIITAVVVVLLCALIWFLARALTAPIRRASALADKVRHGDLSDRLDVASFDEVGQLSDSLNQMADGLADKARLAQAIAGNDLSREVDVSSENDVLGNALRQMSDNLNRALGMVMRCAMEVDSGAGQVSEASDSLSQGATEQAASLEQMTSSLTQVSSQTKKNAENAGHANRNAAAVRKRAEQGNEDLQRMVVAMREVNDSSEAIAKIIKVIDEIAFQTNLLALNAAVEAARAGKHGKGFAVVAEEVRNLASRSAKAAQETAQLIEESSEKVGRTNALVSDTAASLQAVVAEVGEVATLVDAIATASSEQSQALMEVTQGLQQIDTVTQRNTASAEETSSAAQQLSGQARTLRSILSKFHLREGAADHAQQGMRRGGDAPRYTVRRDQQASLPRGDAAGSNGPRSARPERGNGNGQPEDRLETDAWGRRPGGNGSSSGNGSRPETKRAEAEGDWNGTIHPGAEIRLEDDEFGRY</sequence>
<evidence type="ECO:0000313" key="13">
    <source>
        <dbReference type="EMBL" id="SKA73728.1"/>
    </source>
</evidence>
<evidence type="ECO:0000256" key="10">
    <source>
        <dbReference type="SAM" id="Phobius"/>
    </source>
</evidence>
<dbReference type="GO" id="GO:0006935">
    <property type="term" value="P:chemotaxis"/>
    <property type="evidence" value="ECO:0007669"/>
    <property type="project" value="UniProtKB-KW"/>
</dbReference>
<feature type="compositionally biased region" description="Basic and acidic residues" evidence="9">
    <location>
        <begin position="737"/>
        <end position="747"/>
    </location>
</feature>
<dbReference type="EMBL" id="FUYC01000002">
    <property type="protein sequence ID" value="SKA73728.1"/>
    <property type="molecule type" value="Genomic_DNA"/>
</dbReference>